<gene>
    <name evidence="2" type="ORF">PMZ80_010278</name>
</gene>
<evidence type="ECO:0000313" key="3">
    <source>
        <dbReference type="Proteomes" id="UP001334248"/>
    </source>
</evidence>
<comment type="caution">
    <text evidence="2">The sequence shown here is derived from an EMBL/GenBank/DDBJ whole genome shotgun (WGS) entry which is preliminary data.</text>
</comment>
<accession>A0ABR0RBM3</accession>
<sequence>MGNAGSSIGNLFYPDNSNRENRMNQLQNDCHNLKWQFDQQMAKVSVVCLQDLLQKLTDCPFSNELEPQIRALLNEFLNHHGYQTVGALHNDVIKKLSGEDLAKWNGLKEELHTTSVIGDALLSIAGVATVLTGVLAGGLFLAGAVTGGGALAIAGLGAGIGGVLAIIGIGLEIVEAGKARGQLRDAIHDLAFKRVEIQQAVGKANVVLSYLQGFDSFFHTPNLDNETAFNAAYGLLIQRDMSEADRTSAVKRLEQLDNSRDSWRNEDPDWHNAANLNSAGADDLPEDVSPAQGIFEIVPDGASSTIMKLEYVSQSSVTDCVAKDIDTHDQWAMHAKVDIDPSQPKQQFMLPEVRFKLTHTGTNEVRDNCEIKMLGAPAA</sequence>
<keyword evidence="1" id="KW-1133">Transmembrane helix</keyword>
<keyword evidence="1" id="KW-0812">Transmembrane</keyword>
<protein>
    <submittedName>
        <fullName evidence="2">Uncharacterized protein</fullName>
    </submittedName>
</protein>
<evidence type="ECO:0000313" key="2">
    <source>
        <dbReference type="EMBL" id="KAK5937657.1"/>
    </source>
</evidence>
<feature type="transmembrane region" description="Helical" evidence="1">
    <location>
        <begin position="151"/>
        <end position="174"/>
    </location>
</feature>
<dbReference type="RefSeq" id="XP_064725747.1">
    <property type="nucleotide sequence ID" value="XM_064878668.1"/>
</dbReference>
<name>A0ABR0RBM3_9EURO</name>
<proteinExistence type="predicted"/>
<keyword evidence="3" id="KW-1185">Reference proteome</keyword>
<keyword evidence="1" id="KW-0472">Membrane</keyword>
<dbReference type="Proteomes" id="UP001334248">
    <property type="component" value="Unassembled WGS sequence"/>
</dbReference>
<dbReference type="GeneID" id="90003727"/>
<feature type="transmembrane region" description="Helical" evidence="1">
    <location>
        <begin position="120"/>
        <end position="145"/>
    </location>
</feature>
<dbReference type="EMBL" id="JAVHJV010000016">
    <property type="protein sequence ID" value="KAK5937657.1"/>
    <property type="molecule type" value="Genomic_DNA"/>
</dbReference>
<organism evidence="2 3">
    <name type="scientific">Knufia obscura</name>
    <dbReference type="NCBI Taxonomy" id="1635080"/>
    <lineage>
        <taxon>Eukaryota</taxon>
        <taxon>Fungi</taxon>
        <taxon>Dikarya</taxon>
        <taxon>Ascomycota</taxon>
        <taxon>Pezizomycotina</taxon>
        <taxon>Eurotiomycetes</taxon>
        <taxon>Chaetothyriomycetidae</taxon>
        <taxon>Chaetothyriales</taxon>
        <taxon>Trichomeriaceae</taxon>
        <taxon>Knufia</taxon>
    </lineage>
</organism>
<reference evidence="2 3" key="1">
    <citation type="journal article" date="2023" name="Res Sq">
        <title>Genomic and morphological characterization of Knufia obscura isolated from the Mars 2020 spacecraft assembly facility.</title>
        <authorList>
            <person name="Chander A.M."/>
            <person name="Teixeira M.M."/>
            <person name="Singh N.K."/>
            <person name="Williams M.P."/>
            <person name="Parker C.W."/>
            <person name="Leo P."/>
            <person name="Stajich J.E."/>
            <person name="Torok T."/>
            <person name="Tighe S."/>
            <person name="Mason C.E."/>
            <person name="Venkateswaran K."/>
        </authorList>
    </citation>
    <scope>NUCLEOTIDE SEQUENCE [LARGE SCALE GENOMIC DNA]</scope>
    <source>
        <strain evidence="2 3">CCFEE 5817</strain>
    </source>
</reference>
<evidence type="ECO:0000256" key="1">
    <source>
        <dbReference type="SAM" id="Phobius"/>
    </source>
</evidence>